<proteinExistence type="predicted"/>
<organism evidence="2 3">
    <name type="scientific">Lysobacter arenosi</name>
    <dbReference type="NCBI Taxonomy" id="2795387"/>
    <lineage>
        <taxon>Bacteria</taxon>
        <taxon>Pseudomonadati</taxon>
        <taxon>Pseudomonadota</taxon>
        <taxon>Gammaproteobacteria</taxon>
        <taxon>Lysobacterales</taxon>
        <taxon>Lysobacteraceae</taxon>
        <taxon>Lysobacter</taxon>
    </lineage>
</organism>
<evidence type="ECO:0000313" key="2">
    <source>
        <dbReference type="EMBL" id="QSX74381.1"/>
    </source>
</evidence>
<evidence type="ECO:0008006" key="4">
    <source>
        <dbReference type="Google" id="ProtNLM"/>
    </source>
</evidence>
<dbReference type="EMBL" id="CP071517">
    <property type="protein sequence ID" value="QSX74381.1"/>
    <property type="molecule type" value="Genomic_DNA"/>
</dbReference>
<feature type="region of interest" description="Disordered" evidence="1">
    <location>
        <begin position="66"/>
        <end position="98"/>
    </location>
</feature>
<gene>
    <name evidence="2" type="ORF">HIV01_014475</name>
</gene>
<name>A0ABX7RBS6_9GAMM</name>
<dbReference type="RefSeq" id="WP_207526983.1">
    <property type="nucleotide sequence ID" value="NZ_CP071517.1"/>
</dbReference>
<accession>A0ABX7RBS6</accession>
<sequence>MSRSFAEQAVHRLDDIDQMLRVVRAAYLAHGKDIDIDRLLQDAGFRKQASTEVAILGCLQPPCRGQRDGQPRLVSRGHTRRVGRGSTGPFPAAAGKRR</sequence>
<reference evidence="2 3" key="1">
    <citation type="submission" date="2021-02" db="EMBL/GenBank/DDBJ databases">
        <title>Lysobacter arenosi sp. nov., isolated from soil of gangwondo yeongwol, south Korea.</title>
        <authorList>
            <person name="Kim K.R."/>
            <person name="Kim K.H."/>
            <person name="Jeon C.O."/>
        </authorList>
    </citation>
    <scope>NUCLEOTIDE SEQUENCE [LARGE SCALE GENOMIC DNA]</scope>
    <source>
        <strain evidence="2 3">R7</strain>
    </source>
</reference>
<evidence type="ECO:0000256" key="1">
    <source>
        <dbReference type="SAM" id="MobiDB-lite"/>
    </source>
</evidence>
<evidence type="ECO:0000313" key="3">
    <source>
        <dbReference type="Proteomes" id="UP000663400"/>
    </source>
</evidence>
<dbReference type="Proteomes" id="UP000663400">
    <property type="component" value="Chromosome"/>
</dbReference>
<keyword evidence="3" id="KW-1185">Reference proteome</keyword>
<protein>
    <recommendedName>
        <fullName evidence="4">HTH araC/xylS-type domain-containing protein</fullName>
    </recommendedName>
</protein>